<accession>B8CIK6</accession>
<organism evidence="1 2">
    <name type="scientific">Shewanella piezotolerans (strain WP3 / JCM 13877)</name>
    <dbReference type="NCBI Taxonomy" id="225849"/>
    <lineage>
        <taxon>Bacteria</taxon>
        <taxon>Pseudomonadati</taxon>
        <taxon>Pseudomonadota</taxon>
        <taxon>Gammaproteobacteria</taxon>
        <taxon>Alteromonadales</taxon>
        <taxon>Shewanellaceae</taxon>
        <taxon>Shewanella</taxon>
    </lineage>
</organism>
<dbReference type="KEGG" id="swp:swp_0664"/>
<dbReference type="EMBL" id="CP000472">
    <property type="protein sequence ID" value="ACJ27482.1"/>
    <property type="molecule type" value="Genomic_DNA"/>
</dbReference>
<keyword evidence="2" id="KW-1185">Reference proteome</keyword>
<proteinExistence type="predicted"/>
<dbReference type="Proteomes" id="UP000000753">
    <property type="component" value="Chromosome"/>
</dbReference>
<dbReference type="HOGENOM" id="CLU_3011822_0_0_6"/>
<dbReference type="AlphaFoldDB" id="B8CIK6"/>
<evidence type="ECO:0000313" key="2">
    <source>
        <dbReference type="Proteomes" id="UP000000753"/>
    </source>
</evidence>
<evidence type="ECO:0000313" key="1">
    <source>
        <dbReference type="EMBL" id="ACJ27482.1"/>
    </source>
</evidence>
<sequence>MRIMVAPLVKSKTQSKVHAFYISLALAGEKDPKLISEGFIILFAVFNQDVLFTITI</sequence>
<name>B8CIK6_SHEPW</name>
<reference evidence="1 2" key="1">
    <citation type="journal article" date="2008" name="PLoS ONE">
        <title>Environmental adaptation: genomic analysis of the piezotolerant and psychrotolerant deep-sea iron reducing bacterium Shewanella piezotolerans WP3.</title>
        <authorList>
            <person name="Wang F."/>
            <person name="Wang J."/>
            <person name="Jian H."/>
            <person name="Zhang B."/>
            <person name="Li S."/>
            <person name="Wang F."/>
            <person name="Zeng X."/>
            <person name="Gao L."/>
            <person name="Bartlett D.H."/>
            <person name="Yu J."/>
            <person name="Hu S."/>
            <person name="Xiao X."/>
        </authorList>
    </citation>
    <scope>NUCLEOTIDE SEQUENCE [LARGE SCALE GENOMIC DNA]</scope>
    <source>
        <strain evidence="2">WP3 / JCM 13877</strain>
    </source>
</reference>
<gene>
    <name evidence="1" type="ordered locus">swp_0664</name>
</gene>
<protein>
    <submittedName>
        <fullName evidence="1">Uncharacterized protein</fullName>
    </submittedName>
</protein>